<dbReference type="Proteomes" id="UP001210261">
    <property type="component" value="Unassembled WGS sequence"/>
</dbReference>
<keyword evidence="6 8" id="KW-0368">Histidine biosynthesis</keyword>
<sequence>MNLKKKVDLHNHTSLCNHANGTMEEYVLRAIKCGIDVFGFSCHNPMDFDSKYRMSFEALSFYLDEYERLREKYKDKIDLKIGLEIDYMPEFLDDRILKLDLDYKIGSIHFLDDWGFDNPQFIGEYAKRDINDCWNKYYVKTKEMAQSGLFNIVGHMDLLKVFNYKPTCDTGDILDEALEAIRDSNMVVEINSSGFRKSVKEQYPSLEILKMCKSKGIQITFSSDAHELEHIFYKRDDIENIAREAGYNKCVFFEKGKMKFAEF</sequence>
<evidence type="ECO:0000256" key="8">
    <source>
        <dbReference type="RuleBase" id="RU366003"/>
    </source>
</evidence>
<dbReference type="RefSeq" id="WP_271021712.1">
    <property type="nucleotide sequence ID" value="NZ_JAQHXR010000004.1"/>
</dbReference>
<evidence type="ECO:0000313" key="11">
    <source>
        <dbReference type="Proteomes" id="UP001210261"/>
    </source>
</evidence>
<keyword evidence="11" id="KW-1185">Reference proteome</keyword>
<dbReference type="Pfam" id="PF02811">
    <property type="entry name" value="PHP"/>
    <property type="match status" value="1"/>
</dbReference>
<comment type="pathway">
    <text evidence="1 8">Amino-acid biosynthesis; L-histidine biosynthesis; L-histidine from 5-phospho-alpha-D-ribose 1-diphosphate: step 8/9.</text>
</comment>
<comment type="similarity">
    <text evidence="2 8">Belongs to the PHP hydrolase family. HisK subfamily.</text>
</comment>
<dbReference type="InterPro" id="IPR010140">
    <property type="entry name" value="Histidinol_P_phosphatase_HisJ"/>
</dbReference>
<dbReference type="InterPro" id="IPR004013">
    <property type="entry name" value="PHP_dom"/>
</dbReference>
<evidence type="ECO:0000256" key="4">
    <source>
        <dbReference type="ARBA" id="ARBA00022605"/>
    </source>
</evidence>
<evidence type="ECO:0000256" key="2">
    <source>
        <dbReference type="ARBA" id="ARBA00009152"/>
    </source>
</evidence>
<dbReference type="InterPro" id="IPR016195">
    <property type="entry name" value="Pol/histidinol_Pase-like"/>
</dbReference>
<accession>A0ABT4VGQ6</accession>
<organism evidence="10 11">
    <name type="scientific">Helicobacter ibis</name>
    <dbReference type="NCBI Taxonomy" id="2962633"/>
    <lineage>
        <taxon>Bacteria</taxon>
        <taxon>Pseudomonadati</taxon>
        <taxon>Campylobacterota</taxon>
        <taxon>Epsilonproteobacteria</taxon>
        <taxon>Campylobacterales</taxon>
        <taxon>Helicobacteraceae</taxon>
        <taxon>Helicobacter</taxon>
    </lineage>
</organism>
<dbReference type="EMBL" id="JAQHXR010000004">
    <property type="protein sequence ID" value="MDA3969363.1"/>
    <property type="molecule type" value="Genomic_DNA"/>
</dbReference>
<gene>
    <name evidence="10" type="ORF">PF021_06715</name>
</gene>
<evidence type="ECO:0000256" key="6">
    <source>
        <dbReference type="ARBA" id="ARBA00023102"/>
    </source>
</evidence>
<name>A0ABT4VGQ6_9HELI</name>
<evidence type="ECO:0000259" key="9">
    <source>
        <dbReference type="Pfam" id="PF02811"/>
    </source>
</evidence>
<comment type="catalytic activity">
    <reaction evidence="7 8">
        <text>L-histidinol phosphate + H2O = L-histidinol + phosphate</text>
        <dbReference type="Rhea" id="RHEA:14465"/>
        <dbReference type="ChEBI" id="CHEBI:15377"/>
        <dbReference type="ChEBI" id="CHEBI:43474"/>
        <dbReference type="ChEBI" id="CHEBI:57699"/>
        <dbReference type="ChEBI" id="CHEBI:57980"/>
        <dbReference type="EC" id="3.1.3.15"/>
    </reaction>
</comment>
<dbReference type="NCBIfam" id="NF005596">
    <property type="entry name" value="PRK07328.1"/>
    <property type="match status" value="1"/>
</dbReference>
<reference evidence="10 11" key="1">
    <citation type="submission" date="2023-01" db="EMBL/GenBank/DDBJ databases">
        <title>Description of Helicobacter ibis sp. nov. isolated from faecal droppings of black-faced ibis (Theristicus melanopis).</title>
        <authorList>
            <person name="Lopez-Cantillo M."/>
            <person name="Vidal-Veuthey B."/>
            <person name="Mella A."/>
            <person name="De La Haba R."/>
            <person name="Collado L."/>
        </authorList>
    </citation>
    <scope>NUCLEOTIDE SEQUENCE [LARGE SCALE GENOMIC DNA]</scope>
    <source>
        <strain evidence="10 11">A82</strain>
    </source>
</reference>
<evidence type="ECO:0000256" key="1">
    <source>
        <dbReference type="ARBA" id="ARBA00004970"/>
    </source>
</evidence>
<dbReference type="SUPFAM" id="SSF89550">
    <property type="entry name" value="PHP domain-like"/>
    <property type="match status" value="1"/>
</dbReference>
<comment type="caution">
    <text evidence="10">The sequence shown here is derived from an EMBL/GenBank/DDBJ whole genome shotgun (WGS) entry which is preliminary data.</text>
</comment>
<evidence type="ECO:0000256" key="5">
    <source>
        <dbReference type="ARBA" id="ARBA00022801"/>
    </source>
</evidence>
<feature type="domain" description="PHP" evidence="9">
    <location>
        <begin position="8"/>
        <end position="193"/>
    </location>
</feature>
<evidence type="ECO:0000256" key="3">
    <source>
        <dbReference type="ARBA" id="ARBA00013085"/>
    </source>
</evidence>
<protein>
    <recommendedName>
        <fullName evidence="3 8">Histidinol-phosphatase</fullName>
        <shortName evidence="8">HolPase</shortName>
        <ecNumber evidence="3 8">3.1.3.15</ecNumber>
    </recommendedName>
</protein>
<keyword evidence="5 8" id="KW-0378">Hydrolase</keyword>
<dbReference type="NCBIfam" id="TIGR01856">
    <property type="entry name" value="hisJ_fam"/>
    <property type="match status" value="1"/>
</dbReference>
<dbReference type="PANTHER" id="PTHR21039">
    <property type="entry name" value="HISTIDINOL PHOSPHATASE-RELATED"/>
    <property type="match status" value="1"/>
</dbReference>
<dbReference type="Gene3D" id="3.20.20.140">
    <property type="entry name" value="Metal-dependent hydrolases"/>
    <property type="match status" value="1"/>
</dbReference>
<dbReference type="CDD" id="cd12110">
    <property type="entry name" value="PHP_HisPPase_Hisj_like"/>
    <property type="match status" value="1"/>
</dbReference>
<keyword evidence="4 8" id="KW-0028">Amino-acid biosynthesis</keyword>
<evidence type="ECO:0000313" key="10">
    <source>
        <dbReference type="EMBL" id="MDA3969363.1"/>
    </source>
</evidence>
<evidence type="ECO:0000256" key="7">
    <source>
        <dbReference type="ARBA" id="ARBA00049158"/>
    </source>
</evidence>
<proteinExistence type="inferred from homology"/>
<dbReference type="EC" id="3.1.3.15" evidence="3 8"/>
<dbReference type="PANTHER" id="PTHR21039:SF0">
    <property type="entry name" value="HISTIDINOL-PHOSPHATASE"/>
    <property type="match status" value="1"/>
</dbReference>